<keyword evidence="1 5" id="KW-0963">Cytoplasm</keyword>
<dbReference type="GO" id="GO:0005634">
    <property type="term" value="C:nucleus"/>
    <property type="evidence" value="ECO:0007669"/>
    <property type="project" value="UniProtKB-SubCell"/>
</dbReference>
<evidence type="ECO:0000313" key="7">
    <source>
        <dbReference type="EMBL" id="TGZ84395.1"/>
    </source>
</evidence>
<dbReference type="InterPro" id="IPR001353">
    <property type="entry name" value="Proteasome_sua/b"/>
</dbReference>
<dbReference type="SMART" id="SM00948">
    <property type="entry name" value="Proteasome_A_N"/>
    <property type="match status" value="1"/>
</dbReference>
<dbReference type="PROSITE" id="PS00388">
    <property type="entry name" value="PROTEASOME_ALPHA_1"/>
    <property type="match status" value="1"/>
</dbReference>
<dbReference type="CDD" id="cd03754">
    <property type="entry name" value="proteasome_alpha_type_6"/>
    <property type="match status" value="1"/>
</dbReference>
<dbReference type="InterPro" id="IPR034642">
    <property type="entry name" value="Proteasome_subunit_alpha6"/>
</dbReference>
<dbReference type="InterPro" id="IPR050115">
    <property type="entry name" value="Proteasome_alpha"/>
</dbReference>
<evidence type="ECO:0000313" key="8">
    <source>
        <dbReference type="Proteomes" id="UP000298138"/>
    </source>
</evidence>
<dbReference type="Gene3D" id="3.60.20.10">
    <property type="entry name" value="Glutamine Phosphoribosylpyrophosphate, subunit 1, domain 1"/>
    <property type="match status" value="1"/>
</dbReference>
<keyword evidence="8" id="KW-1185">Reference proteome</keyword>
<evidence type="ECO:0000256" key="1">
    <source>
        <dbReference type="ARBA" id="ARBA00022490"/>
    </source>
</evidence>
<evidence type="ECO:0000256" key="2">
    <source>
        <dbReference type="ARBA" id="ARBA00022942"/>
    </source>
</evidence>
<dbReference type="Pfam" id="PF10584">
    <property type="entry name" value="Proteasome_A_N"/>
    <property type="match status" value="1"/>
</dbReference>
<dbReference type="InterPro" id="IPR023332">
    <property type="entry name" value="Proteasome_alpha-type"/>
</dbReference>
<dbReference type="InterPro" id="IPR000426">
    <property type="entry name" value="Proteasome_asu_N"/>
</dbReference>
<comment type="subcellular location">
    <subcellularLocation>
        <location evidence="5">Cytoplasm</location>
    </subcellularLocation>
    <subcellularLocation>
        <location evidence="5">Nucleus</location>
    </subcellularLocation>
</comment>
<evidence type="ECO:0000256" key="5">
    <source>
        <dbReference type="RuleBase" id="RU000551"/>
    </source>
</evidence>
<comment type="subunit">
    <text evidence="5">The 26S proteasome consists of a 20S proteasome core and two 19S regulatory subunits.</text>
</comment>
<keyword evidence="7" id="KW-0378">Hydrolase</keyword>
<proteinExistence type="inferred from homology"/>
<keyword evidence="2 4" id="KW-0647">Proteasome</keyword>
<keyword evidence="3 5" id="KW-0539">Nucleus</keyword>
<dbReference type="GO" id="GO:0006511">
    <property type="term" value="P:ubiquitin-dependent protein catabolic process"/>
    <property type="evidence" value="ECO:0007669"/>
    <property type="project" value="InterPro"/>
</dbReference>
<name>A0A4V3SJL0_9PEZI</name>
<reference evidence="7 8" key="1">
    <citation type="submission" date="2019-04" db="EMBL/GenBank/DDBJ databases">
        <title>Comparative genomics and transcriptomics to analyze fruiting body development in filamentous ascomycetes.</title>
        <authorList>
            <consortium name="DOE Joint Genome Institute"/>
            <person name="Lutkenhaus R."/>
            <person name="Traeger S."/>
            <person name="Breuer J."/>
            <person name="Kuo A."/>
            <person name="Lipzen A."/>
            <person name="Pangilinan J."/>
            <person name="Dilworth D."/>
            <person name="Sandor L."/>
            <person name="Poggeler S."/>
            <person name="Barry K."/>
            <person name="Grigoriev I.V."/>
            <person name="Nowrousian M."/>
        </authorList>
    </citation>
    <scope>NUCLEOTIDE SEQUENCE [LARGE SCALE GENOMIC DNA]</scope>
    <source>
        <strain evidence="7 8">CBS 389.68</strain>
    </source>
</reference>
<gene>
    <name evidence="7" type="ORF">EX30DRAFT_338926</name>
</gene>
<evidence type="ECO:0000256" key="4">
    <source>
        <dbReference type="PROSITE-ProRule" id="PRU00808"/>
    </source>
</evidence>
<evidence type="ECO:0000259" key="6">
    <source>
        <dbReference type="PROSITE" id="PS00388"/>
    </source>
</evidence>
<protein>
    <recommendedName>
        <fullName evidence="5">Proteasome subunit alpha type</fullName>
    </recommendedName>
</protein>
<feature type="domain" description="Proteasome alpha-type subunits" evidence="6">
    <location>
        <begin position="7"/>
        <end position="29"/>
    </location>
</feature>
<dbReference type="AlphaFoldDB" id="A0A4V3SJL0"/>
<dbReference type="PROSITE" id="PS51475">
    <property type="entry name" value="PROTEASOME_ALPHA_2"/>
    <property type="match status" value="1"/>
</dbReference>
<dbReference type="EMBL" id="ML220113">
    <property type="protein sequence ID" value="TGZ84395.1"/>
    <property type="molecule type" value="Genomic_DNA"/>
</dbReference>
<dbReference type="InterPro" id="IPR029055">
    <property type="entry name" value="Ntn_hydrolases_N"/>
</dbReference>
<dbReference type="SUPFAM" id="SSF56235">
    <property type="entry name" value="N-terminal nucleophile aminohydrolases (Ntn hydrolases)"/>
    <property type="match status" value="1"/>
</dbReference>
<dbReference type="Pfam" id="PF00227">
    <property type="entry name" value="Proteasome"/>
    <property type="match status" value="1"/>
</dbReference>
<dbReference type="GO" id="GO:0016787">
    <property type="term" value="F:hydrolase activity"/>
    <property type="evidence" value="ECO:0007669"/>
    <property type="project" value="UniProtKB-KW"/>
</dbReference>
<comment type="similarity">
    <text evidence="4 5">Belongs to the peptidase T1A family.</text>
</comment>
<dbReference type="STRING" id="341454.A0A4V3SJL0"/>
<dbReference type="InParanoid" id="A0A4V3SJL0"/>
<dbReference type="GO" id="GO:0005737">
    <property type="term" value="C:cytoplasm"/>
    <property type="evidence" value="ECO:0007669"/>
    <property type="project" value="UniProtKB-SubCell"/>
</dbReference>
<organism evidence="7 8">
    <name type="scientific">Ascodesmis nigricans</name>
    <dbReference type="NCBI Taxonomy" id="341454"/>
    <lineage>
        <taxon>Eukaryota</taxon>
        <taxon>Fungi</taxon>
        <taxon>Dikarya</taxon>
        <taxon>Ascomycota</taxon>
        <taxon>Pezizomycotina</taxon>
        <taxon>Pezizomycetes</taxon>
        <taxon>Pezizales</taxon>
        <taxon>Ascodesmidaceae</taxon>
        <taxon>Ascodesmis</taxon>
    </lineage>
</organism>
<dbReference type="OrthoDB" id="431557at2759"/>
<dbReference type="Proteomes" id="UP000298138">
    <property type="component" value="Unassembled WGS sequence"/>
</dbReference>
<dbReference type="FunFam" id="3.60.20.10:FF:000026">
    <property type="entry name" value="Proteasome subunit alpha type-1"/>
    <property type="match status" value="1"/>
</dbReference>
<dbReference type="GO" id="GO:0019773">
    <property type="term" value="C:proteasome core complex, alpha-subunit complex"/>
    <property type="evidence" value="ECO:0007669"/>
    <property type="project" value="UniProtKB-UniRule"/>
</dbReference>
<sequence length="247" mass="26718">MSGSAGYDRHITIFSDQGRLYQVEYAFKAITAANITSLGLRGKDSAVVISQKKVPDKLLDPSSVSYIFPLSPSVGCVMTGSIADARASVARARAEAAEFRYKYGYEMPCDVLAKRLANINQVYTQRAYMRPLGVSMTLVSVDDELGPQLFKTDPAGYYVGSKGTASGPKQQEALNFLEKKLKGKDSAPGDWKEVVELGIQALSSVLSVDFKKGEVEVGVAGKDGAKGFVKLTEEEIDERLQAIADKD</sequence>
<dbReference type="PANTHER" id="PTHR11599">
    <property type="entry name" value="PROTEASOME SUBUNIT ALPHA/BETA"/>
    <property type="match status" value="1"/>
</dbReference>
<evidence type="ECO:0000256" key="3">
    <source>
        <dbReference type="ARBA" id="ARBA00023242"/>
    </source>
</evidence>
<dbReference type="FunCoup" id="A0A4V3SJL0">
    <property type="interactions" value="1052"/>
</dbReference>
<accession>A0A4V3SJL0</accession>